<evidence type="ECO:0000256" key="8">
    <source>
        <dbReference type="SAM" id="Coils"/>
    </source>
</evidence>
<comment type="pathway">
    <text evidence="3">Antibiotic biosynthesis; bacillaene biosynthesis.</text>
</comment>
<dbReference type="Proteomes" id="UP000253034">
    <property type="component" value="Unassembled WGS sequence"/>
</dbReference>
<dbReference type="InterPro" id="IPR009081">
    <property type="entry name" value="PP-bd_ACP"/>
</dbReference>
<dbReference type="InterPro" id="IPR014031">
    <property type="entry name" value="Ketoacyl_synth_C"/>
</dbReference>
<evidence type="ECO:0000256" key="7">
    <source>
        <dbReference type="ARBA" id="ARBA00022898"/>
    </source>
</evidence>
<dbReference type="PANTHER" id="PTHR43775:SF37">
    <property type="entry name" value="SI:DKEY-61P9.11"/>
    <property type="match status" value="1"/>
</dbReference>
<dbReference type="SUPFAM" id="SSF53901">
    <property type="entry name" value="Thiolase-like"/>
    <property type="match status" value="1"/>
</dbReference>
<evidence type="ECO:0000256" key="4">
    <source>
        <dbReference type="ARBA" id="ARBA00022450"/>
    </source>
</evidence>
<feature type="domain" description="Carrier" evidence="9">
    <location>
        <begin position="935"/>
        <end position="1013"/>
    </location>
</feature>
<dbReference type="Gene3D" id="1.10.1200.10">
    <property type="entry name" value="ACP-like"/>
    <property type="match status" value="1"/>
</dbReference>
<dbReference type="InterPro" id="IPR015424">
    <property type="entry name" value="PyrdxlP-dep_Trfase"/>
</dbReference>
<comment type="function">
    <text evidence="2">Involved in some intermediate steps for the synthesis of the antibiotic polyketide bacillaene which is involved in secondary metabolism.</text>
</comment>
<dbReference type="Gene3D" id="3.40.47.10">
    <property type="match status" value="1"/>
</dbReference>
<organism evidence="11 12">
    <name type="scientific">Anaerobacterium chartisolvens</name>
    <dbReference type="NCBI Taxonomy" id="1297424"/>
    <lineage>
        <taxon>Bacteria</taxon>
        <taxon>Bacillati</taxon>
        <taxon>Bacillota</taxon>
        <taxon>Clostridia</taxon>
        <taxon>Eubacteriales</taxon>
        <taxon>Oscillospiraceae</taxon>
        <taxon>Anaerobacterium</taxon>
    </lineage>
</organism>
<dbReference type="InterPro" id="IPR036736">
    <property type="entry name" value="ACP-like_sf"/>
</dbReference>
<sequence length="2032" mass="226362">MAGIEEKYEKALKKATETIVKLDEEIRSLKKQHSIAVVGMACRFPGGANSPEEFWQLLSQGRDTVSEIPKSRFDINKYYSPDMDAPGKIYTRYGNFLNVAVDEFDASFFEIAPIEAESMDPQQRLLLEVSWEALENAGIFPANIRGSKTGVFIGSMGNEFQNLLLGTSKEITPYCATGVSPFAACGRLSYFYDFNGPSMSVDTACSSSLVALHYACESLRNKGCDMAMVGGVSLILIPQYYMALSRLKAISADGKSRSFSADADGYGRGEGCGFVIVKRLSDALRDGDNILAVIEGTEVLHDGKSNGLTAPNGLAQERLIKSALTKAGVSPKDVDYIEAHASATPLGDPIEINSLNTVYGGERIKPLLVGSVKSNIGHLEASAGMAGLIKLILSIQNEMLPPSINCGQLNAEIPWSNIPVEIVKSPTPWKRGTRTRIAGLSSLGLGGTITHVIVREPPQVDALPQAPGLEMILTLSAKTDNAIMDMARKYLRYIQSTSDNIADICYSSNISRCYFPVRASFVGSTREALARKLEAYISRSKNTAPIGLDNKSIVFLFTGQGSQYPGMGGELYRLFKVFKDSMDECDRLFSRHIDKSVIDLLYSEASNKETLEKTVYTQPVIFSLEYSLSKLWESFGVKPDYVMGHSIGSFAAACIAGVFTLSDAVYLVASRGSIVQSLPGNGMMGTILSNEETVASLIKESGLCDVSIAAVNNRDIVTISGAKDSVELILNKARENKIFTERLSISHAFHSPMINAVLGKFKEALDVVTFSKPKITIISDLTGKPAQPDEITTPQYWLRHISMPVRFYDAIRTIEAKGASIFIEVGAKALLCGFIQESVNKKDILCLPSLREAKSSWEQMLTSISSLYKNNIDINWNSLSEIYKNARKTALPNYPFQKKSFWFKSNTQTASEPTADKNVKGFNNLTARETEDVHMDITALEEQLKLLINEITGLEINEIKSDTDLFTLGFDSLMLVHLRNKIEKEYSVDVTLNKFMVDLRSVKMIAEYLKEKMPVKSMSEEACECIPLSNTIPAAVDSNLQSSGLQGIINQQLEIMHKQLDTLNRLNGVDTVANSGTSLTPAPAYQSSLDNHAKPVDKAQSASFTLRAMKFDDDPFTEEQKLFVDSLVKRYNERTKKSKEYSQKSRAVLSDWISSLNFRMSFKEMIYPLQALKSKGSRFWDVDENEYIDMAIGYGVNFFGNSPQFIIDAVQNQLKEGWELGPQTDLAGETAALICEMTGCERVAFANTGSEAVMTAVRIARTVTQRSKVVLFKGAFHGNSDIILGISMGNKTVPTSPGIMQGAVEDVVVLEYGAPETLEKIREIGHELAAVLVEPVQSRNPELQPKEFLHNVRAITQQMGSALIFDEIINGFRICQGGAQAHFGVKADIVTYGKVIGGGFPIGVIAGKAKYLDAVDGGWWQFGDGSYPAKEVTSFAGTFCKHPVSLAACRAVLLKMKEEGNALQERVNKLTSDTVNTLNNYFEDNDVPLRIKYFASQFRFDGYGGLDLRKLPIEIELFFYLMIHKGIYVWEKRICYFSTAHTQEDANKFIDAIKESVSELRSGGFEFTSKKKSTESRLIQSRLGDNYFSMSALQKGQFILDKMVKDNLAYHISGAMMVEGPLSLEKVSLVLGQLAKRHKLLSTGFELKDGKPVQKVHENVCFEPIYKKGNEEDLKKHIEEFITAFDLAKPPLARVLIVEISPVRFLFAVDFHHIISDGISMGIFIQEFISLYEDRYLQMPAKCYRDYIELEERYFMEGEFSSHKKFWKEKLSGELPTLMLPTDFPRPEKQSFSGNRICFSIPEEKTENMKAFGKSTGTSLFMIMFSLFDVLLNSISDCDDIIIGIPMSVRLEQGFENCFGLLTNSVAFRTYPSSEKRFTDLLTEVKSEMLNMFAYGGYPFSHMVEELKIKRIPGRNPVFDVMFSFENANDQILKIRDLTFTNYQYDLKHVTFDINFESMEKEGRIDVYFNYNTGLFKKETVSAFIKCFEKIVDLVLSDNNILISDIKSHIDSAYSIKKVNKLMNISKISFNC</sequence>
<dbReference type="SMART" id="SM00827">
    <property type="entry name" value="PKS_AT"/>
    <property type="match status" value="1"/>
</dbReference>
<dbReference type="InterPro" id="IPR032821">
    <property type="entry name" value="PKS_assoc"/>
</dbReference>
<dbReference type="InterPro" id="IPR050091">
    <property type="entry name" value="PKS_NRPS_Biosynth_Enz"/>
</dbReference>
<dbReference type="Gene3D" id="3.90.1150.10">
    <property type="entry name" value="Aspartate Aminotransferase, domain 1"/>
    <property type="match status" value="1"/>
</dbReference>
<dbReference type="GO" id="GO:0030170">
    <property type="term" value="F:pyridoxal phosphate binding"/>
    <property type="evidence" value="ECO:0007669"/>
    <property type="project" value="InterPro"/>
</dbReference>
<dbReference type="PANTHER" id="PTHR43775">
    <property type="entry name" value="FATTY ACID SYNTHASE"/>
    <property type="match status" value="1"/>
</dbReference>
<keyword evidence="12" id="KW-1185">Reference proteome</keyword>
<evidence type="ECO:0000313" key="12">
    <source>
        <dbReference type="Proteomes" id="UP000253034"/>
    </source>
</evidence>
<dbReference type="Pfam" id="PF16197">
    <property type="entry name" value="KAsynt_C_assoc"/>
    <property type="match status" value="1"/>
</dbReference>
<evidence type="ECO:0000259" key="9">
    <source>
        <dbReference type="PROSITE" id="PS50075"/>
    </source>
</evidence>
<dbReference type="InterPro" id="IPR020841">
    <property type="entry name" value="PKS_Beta-ketoAc_synthase_dom"/>
</dbReference>
<evidence type="ECO:0000256" key="3">
    <source>
        <dbReference type="ARBA" id="ARBA00004789"/>
    </source>
</evidence>
<reference evidence="11 12" key="1">
    <citation type="submission" date="2018-07" db="EMBL/GenBank/DDBJ databases">
        <title>Genomic Encyclopedia of Type Strains, Phase IV (KMG-IV): sequencing the most valuable type-strain genomes for metagenomic binning, comparative biology and taxonomic classification.</title>
        <authorList>
            <person name="Goeker M."/>
        </authorList>
    </citation>
    <scope>NUCLEOTIDE SEQUENCE [LARGE SCALE GENOMIC DNA]</scope>
    <source>
        <strain evidence="11 12">DSM 27016</strain>
    </source>
</reference>
<dbReference type="CDD" id="cd00610">
    <property type="entry name" value="OAT_like"/>
    <property type="match status" value="1"/>
</dbReference>
<dbReference type="InterPro" id="IPR023213">
    <property type="entry name" value="CAT-like_dom_sf"/>
</dbReference>
<dbReference type="GO" id="GO:0004312">
    <property type="term" value="F:fatty acid synthase activity"/>
    <property type="evidence" value="ECO:0007669"/>
    <property type="project" value="TreeGrafter"/>
</dbReference>
<name>A0A369B6Y9_9FIRM</name>
<dbReference type="PROSITE" id="PS50075">
    <property type="entry name" value="CARRIER"/>
    <property type="match status" value="1"/>
</dbReference>
<dbReference type="EMBL" id="QPJT01000011">
    <property type="protein sequence ID" value="RCX16297.1"/>
    <property type="molecule type" value="Genomic_DNA"/>
</dbReference>
<dbReference type="Gene3D" id="3.40.640.10">
    <property type="entry name" value="Type I PLP-dependent aspartate aminotransferase-like (Major domain)"/>
    <property type="match status" value="1"/>
</dbReference>
<dbReference type="InterPro" id="IPR001242">
    <property type="entry name" value="Condensation_dom"/>
</dbReference>
<dbReference type="InterPro" id="IPR016035">
    <property type="entry name" value="Acyl_Trfase/lysoPLipase"/>
</dbReference>
<dbReference type="InterPro" id="IPR016036">
    <property type="entry name" value="Malonyl_transacylase_ACP-bd"/>
</dbReference>
<dbReference type="SUPFAM" id="SSF55048">
    <property type="entry name" value="Probable ACP-binding domain of malonyl-CoA ACP transacylase"/>
    <property type="match status" value="1"/>
</dbReference>
<feature type="domain" description="Ketosynthase family 3 (KS3)" evidence="10">
    <location>
        <begin position="32"/>
        <end position="456"/>
    </location>
</feature>
<dbReference type="InterPro" id="IPR005814">
    <property type="entry name" value="Aminotrans_3"/>
</dbReference>
<dbReference type="InterPro" id="IPR015421">
    <property type="entry name" value="PyrdxlP-dep_Trfase_major"/>
</dbReference>
<dbReference type="CDD" id="cd00833">
    <property type="entry name" value="PKS"/>
    <property type="match status" value="1"/>
</dbReference>
<dbReference type="GO" id="GO:0006633">
    <property type="term" value="P:fatty acid biosynthetic process"/>
    <property type="evidence" value="ECO:0007669"/>
    <property type="project" value="InterPro"/>
</dbReference>
<dbReference type="PROSITE" id="PS52004">
    <property type="entry name" value="KS3_2"/>
    <property type="match status" value="1"/>
</dbReference>
<dbReference type="InterPro" id="IPR016039">
    <property type="entry name" value="Thiolase-like"/>
</dbReference>
<keyword evidence="6 11" id="KW-0808">Transferase</keyword>
<evidence type="ECO:0000256" key="6">
    <source>
        <dbReference type="ARBA" id="ARBA00022679"/>
    </source>
</evidence>
<dbReference type="Gene3D" id="3.30.559.10">
    <property type="entry name" value="Chloramphenicol acetyltransferase-like domain"/>
    <property type="match status" value="1"/>
</dbReference>
<dbReference type="SMART" id="SM00825">
    <property type="entry name" value="PKS_KS"/>
    <property type="match status" value="1"/>
</dbReference>
<dbReference type="InterPro" id="IPR014030">
    <property type="entry name" value="Ketoacyl_synth_N"/>
</dbReference>
<comment type="cofactor">
    <cofactor evidence="1">
        <name>pantetheine 4'-phosphate</name>
        <dbReference type="ChEBI" id="CHEBI:47942"/>
    </cofactor>
</comment>
<dbReference type="InterPro" id="IPR006162">
    <property type="entry name" value="Ppantetheine_attach_site"/>
</dbReference>
<dbReference type="SUPFAM" id="SSF52151">
    <property type="entry name" value="FabD/lysophospholipase-like"/>
    <property type="match status" value="1"/>
</dbReference>
<dbReference type="PROSITE" id="PS00012">
    <property type="entry name" value="PHOSPHOPANTETHEINE"/>
    <property type="match status" value="1"/>
</dbReference>
<comment type="caution">
    <text evidence="11">The sequence shown here is derived from an EMBL/GenBank/DDBJ whole genome shotgun (WGS) entry which is preliminary data.</text>
</comment>
<dbReference type="InterPro" id="IPR014043">
    <property type="entry name" value="Acyl_transferase_dom"/>
</dbReference>
<dbReference type="InterPro" id="IPR015422">
    <property type="entry name" value="PyrdxlP-dep_Trfase_small"/>
</dbReference>
<dbReference type="GO" id="GO:0004315">
    <property type="term" value="F:3-oxoacyl-[acyl-carrier-protein] synthase activity"/>
    <property type="evidence" value="ECO:0007669"/>
    <property type="project" value="InterPro"/>
</dbReference>
<keyword evidence="7" id="KW-0663">Pyridoxal phosphate</keyword>
<protein>
    <submittedName>
        <fullName evidence="11">Acyl transferase domain-containing protein</fullName>
    </submittedName>
</protein>
<dbReference type="SUPFAM" id="SSF53383">
    <property type="entry name" value="PLP-dependent transferases"/>
    <property type="match status" value="1"/>
</dbReference>
<dbReference type="Pfam" id="PF00550">
    <property type="entry name" value="PP-binding"/>
    <property type="match status" value="1"/>
</dbReference>
<dbReference type="SMART" id="SM00823">
    <property type="entry name" value="PKS_PP"/>
    <property type="match status" value="1"/>
</dbReference>
<dbReference type="InterPro" id="IPR020806">
    <property type="entry name" value="PKS_PP-bd"/>
</dbReference>
<keyword evidence="4" id="KW-0596">Phosphopantetheine</keyword>
<dbReference type="Pfam" id="PF02801">
    <property type="entry name" value="Ketoacyl-synt_C"/>
    <property type="match status" value="1"/>
</dbReference>
<dbReference type="Pfam" id="PF00109">
    <property type="entry name" value="ketoacyl-synt"/>
    <property type="match status" value="1"/>
</dbReference>
<dbReference type="OrthoDB" id="9765680at2"/>
<dbReference type="InterPro" id="IPR001227">
    <property type="entry name" value="Ac_transferase_dom_sf"/>
</dbReference>
<dbReference type="RefSeq" id="WP_114297851.1">
    <property type="nucleotide sequence ID" value="NZ_QPJT01000011.1"/>
</dbReference>
<keyword evidence="5" id="KW-0597">Phosphoprotein</keyword>
<dbReference type="InterPro" id="IPR018201">
    <property type="entry name" value="Ketoacyl_synth_AS"/>
</dbReference>
<dbReference type="Gene3D" id="3.40.366.10">
    <property type="entry name" value="Malonyl-Coenzyme A Acyl Carrier Protein, domain 2"/>
    <property type="match status" value="1"/>
</dbReference>
<dbReference type="CDD" id="cd19531">
    <property type="entry name" value="LCL_NRPS-like"/>
    <property type="match status" value="1"/>
</dbReference>
<evidence type="ECO:0000256" key="1">
    <source>
        <dbReference type="ARBA" id="ARBA00001957"/>
    </source>
</evidence>
<dbReference type="SUPFAM" id="SSF52777">
    <property type="entry name" value="CoA-dependent acyltransferases"/>
    <property type="match status" value="2"/>
</dbReference>
<evidence type="ECO:0000313" key="11">
    <source>
        <dbReference type="EMBL" id="RCX16297.1"/>
    </source>
</evidence>
<dbReference type="Gene3D" id="3.30.559.30">
    <property type="entry name" value="Nonribosomal peptide synthetase, condensation domain"/>
    <property type="match status" value="1"/>
</dbReference>
<evidence type="ECO:0000259" key="10">
    <source>
        <dbReference type="PROSITE" id="PS52004"/>
    </source>
</evidence>
<dbReference type="Pfam" id="PF00668">
    <property type="entry name" value="Condensation"/>
    <property type="match status" value="1"/>
</dbReference>
<evidence type="ECO:0000256" key="5">
    <source>
        <dbReference type="ARBA" id="ARBA00022553"/>
    </source>
</evidence>
<dbReference type="GO" id="GO:0031177">
    <property type="term" value="F:phosphopantetheine binding"/>
    <property type="evidence" value="ECO:0007669"/>
    <property type="project" value="InterPro"/>
</dbReference>
<proteinExistence type="predicted"/>
<accession>A0A369B6Y9</accession>
<feature type="coiled-coil region" evidence="8">
    <location>
        <begin position="5"/>
        <end position="32"/>
    </location>
</feature>
<dbReference type="FunFam" id="3.40.47.10:FF:000019">
    <property type="entry name" value="Polyketide synthase type I"/>
    <property type="match status" value="1"/>
</dbReference>
<dbReference type="Gene3D" id="3.30.70.3290">
    <property type="match status" value="1"/>
</dbReference>
<gene>
    <name evidence="11" type="ORF">DFR58_11141</name>
</gene>
<dbReference type="SUPFAM" id="SSF47336">
    <property type="entry name" value="ACP-like"/>
    <property type="match status" value="1"/>
</dbReference>
<dbReference type="Pfam" id="PF00698">
    <property type="entry name" value="Acyl_transf_1"/>
    <property type="match status" value="1"/>
</dbReference>
<dbReference type="Pfam" id="PF00202">
    <property type="entry name" value="Aminotran_3"/>
    <property type="match status" value="1"/>
</dbReference>
<evidence type="ECO:0000256" key="2">
    <source>
        <dbReference type="ARBA" id="ARBA00003299"/>
    </source>
</evidence>
<keyword evidence="8" id="KW-0175">Coiled coil</keyword>
<dbReference type="PROSITE" id="PS00606">
    <property type="entry name" value="KS3_1"/>
    <property type="match status" value="1"/>
</dbReference>
<dbReference type="GO" id="GO:0008483">
    <property type="term" value="F:transaminase activity"/>
    <property type="evidence" value="ECO:0007669"/>
    <property type="project" value="InterPro"/>
</dbReference>